<dbReference type="EMBL" id="BMFK01000001">
    <property type="protein sequence ID" value="GGE72887.1"/>
    <property type="molecule type" value="Genomic_DNA"/>
</dbReference>
<dbReference type="InterPro" id="IPR025428">
    <property type="entry name" value="Spore_YhaL"/>
</dbReference>
<organism evidence="2 3">
    <name type="scientific">Priestia taiwanensis</name>
    <dbReference type="NCBI Taxonomy" id="1347902"/>
    <lineage>
        <taxon>Bacteria</taxon>
        <taxon>Bacillati</taxon>
        <taxon>Bacillota</taxon>
        <taxon>Bacilli</taxon>
        <taxon>Bacillales</taxon>
        <taxon>Bacillaceae</taxon>
        <taxon>Priestia</taxon>
    </lineage>
</organism>
<reference evidence="2" key="1">
    <citation type="journal article" date="2014" name="Int. J. Syst. Evol. Microbiol.">
        <title>Complete genome sequence of Corynebacterium casei LMG S-19264T (=DSM 44701T), isolated from a smear-ripened cheese.</title>
        <authorList>
            <consortium name="US DOE Joint Genome Institute (JGI-PGF)"/>
            <person name="Walter F."/>
            <person name="Albersmeier A."/>
            <person name="Kalinowski J."/>
            <person name="Ruckert C."/>
        </authorList>
    </citation>
    <scope>NUCLEOTIDE SEQUENCE</scope>
    <source>
        <strain evidence="2">CGMCC 1.12698</strain>
    </source>
</reference>
<dbReference type="RefSeq" id="WP_188388523.1">
    <property type="nucleotide sequence ID" value="NZ_BMFK01000001.1"/>
</dbReference>
<keyword evidence="1" id="KW-0812">Transmembrane</keyword>
<keyword evidence="3" id="KW-1185">Reference proteome</keyword>
<keyword evidence="1" id="KW-1133">Transmembrane helix</keyword>
<feature type="transmembrane region" description="Helical" evidence="1">
    <location>
        <begin position="6"/>
        <end position="24"/>
    </location>
</feature>
<evidence type="ECO:0008006" key="4">
    <source>
        <dbReference type="Google" id="ProtNLM"/>
    </source>
</evidence>
<dbReference type="Proteomes" id="UP000605259">
    <property type="component" value="Unassembled WGS sequence"/>
</dbReference>
<keyword evidence="1" id="KW-0472">Membrane</keyword>
<evidence type="ECO:0000313" key="2">
    <source>
        <dbReference type="EMBL" id="GGE72887.1"/>
    </source>
</evidence>
<protein>
    <recommendedName>
        <fullName evidence="4">SigE-dependent sporulation protein</fullName>
    </recommendedName>
</protein>
<gene>
    <name evidence="2" type="primary">yhaL</name>
    <name evidence="2" type="ORF">GCM10007140_23480</name>
</gene>
<sequence length="67" mass="8152">MALLPWWVYLVIVGIVVSGFMVLYTEKKEQEIDDDYIEREGELYVQRMHEERERRAQQKKELEANHL</sequence>
<dbReference type="Pfam" id="PF14147">
    <property type="entry name" value="Spore_YhaL"/>
    <property type="match status" value="1"/>
</dbReference>
<evidence type="ECO:0000313" key="3">
    <source>
        <dbReference type="Proteomes" id="UP000605259"/>
    </source>
</evidence>
<reference evidence="2" key="2">
    <citation type="submission" date="2020-09" db="EMBL/GenBank/DDBJ databases">
        <authorList>
            <person name="Sun Q."/>
            <person name="Zhou Y."/>
        </authorList>
    </citation>
    <scope>NUCLEOTIDE SEQUENCE</scope>
    <source>
        <strain evidence="2">CGMCC 1.12698</strain>
    </source>
</reference>
<dbReference type="AlphaFoldDB" id="A0A917AV95"/>
<comment type="caution">
    <text evidence="2">The sequence shown here is derived from an EMBL/GenBank/DDBJ whole genome shotgun (WGS) entry which is preliminary data.</text>
</comment>
<accession>A0A917AV95</accession>
<proteinExistence type="predicted"/>
<evidence type="ECO:0000256" key="1">
    <source>
        <dbReference type="SAM" id="Phobius"/>
    </source>
</evidence>
<name>A0A917AV95_9BACI</name>